<sequence length="98" mass="10765">MTFAGCTGRFSAEMEHSWLVADDRAEAFQSERQTFVSILEAAMNTNHRAVLGHRIQTKHAHASLLAIASFSDDATRARTARLLANDYLEGCRSLILGG</sequence>
<proteinExistence type="predicted"/>
<keyword evidence="2" id="KW-1185">Reference proteome</keyword>
<dbReference type="Proteomes" id="UP000295673">
    <property type="component" value="Unassembled WGS sequence"/>
</dbReference>
<protein>
    <submittedName>
        <fullName evidence="1">Uncharacterized protein</fullName>
    </submittedName>
</protein>
<accession>A0A4R1N0D0</accession>
<dbReference type="EMBL" id="SMGR01000005">
    <property type="protein sequence ID" value="TCK99245.1"/>
    <property type="molecule type" value="Genomic_DNA"/>
</dbReference>
<dbReference type="AlphaFoldDB" id="A0A4R1N0D0"/>
<name>A0A4R1N0D0_9RHOB</name>
<reference evidence="1 2" key="1">
    <citation type="submission" date="2019-03" db="EMBL/GenBank/DDBJ databases">
        <title>Genomic Encyclopedia of Archaeal and Bacterial Type Strains, Phase II (KMG-II): from individual species to whole genera.</title>
        <authorList>
            <person name="Goeker M."/>
        </authorList>
    </citation>
    <scope>NUCLEOTIDE SEQUENCE [LARGE SCALE GENOMIC DNA]</scope>
    <source>
        <strain evidence="1 2">DSM 26433</strain>
    </source>
</reference>
<evidence type="ECO:0000313" key="1">
    <source>
        <dbReference type="EMBL" id="TCK99245.1"/>
    </source>
</evidence>
<gene>
    <name evidence="1" type="ORF">BXY66_3746</name>
</gene>
<comment type="caution">
    <text evidence="1">The sequence shown here is derived from an EMBL/GenBank/DDBJ whole genome shotgun (WGS) entry which is preliminary data.</text>
</comment>
<organism evidence="1 2">
    <name type="scientific">Shimia isoporae</name>
    <dbReference type="NCBI Taxonomy" id="647720"/>
    <lineage>
        <taxon>Bacteria</taxon>
        <taxon>Pseudomonadati</taxon>
        <taxon>Pseudomonadota</taxon>
        <taxon>Alphaproteobacteria</taxon>
        <taxon>Rhodobacterales</taxon>
        <taxon>Roseobacteraceae</taxon>
    </lineage>
</organism>
<evidence type="ECO:0000313" key="2">
    <source>
        <dbReference type="Proteomes" id="UP000295673"/>
    </source>
</evidence>